<dbReference type="PROSITE" id="PS51704">
    <property type="entry name" value="GP_PDE"/>
    <property type="match status" value="1"/>
</dbReference>
<gene>
    <name evidence="2" type="ORF">DXU93_06245</name>
</gene>
<dbReference type="Pfam" id="PF03009">
    <property type="entry name" value="GDPD"/>
    <property type="match status" value="1"/>
</dbReference>
<dbReference type="PANTHER" id="PTHR46211">
    <property type="entry name" value="GLYCEROPHOSPHORYL DIESTER PHOSPHODIESTERASE"/>
    <property type="match status" value="1"/>
</dbReference>
<feature type="domain" description="GP-PDE" evidence="1">
    <location>
        <begin position="34"/>
        <end position="271"/>
    </location>
</feature>
<evidence type="ECO:0000259" key="1">
    <source>
        <dbReference type="PROSITE" id="PS51704"/>
    </source>
</evidence>
<keyword evidence="3" id="KW-1185">Reference proteome</keyword>
<dbReference type="GO" id="GO:0008081">
    <property type="term" value="F:phosphoric diester hydrolase activity"/>
    <property type="evidence" value="ECO:0007669"/>
    <property type="project" value="InterPro"/>
</dbReference>
<dbReference type="RefSeq" id="WP_116880422.1">
    <property type="nucleotide sequence ID" value="NZ_QURB01000003.1"/>
</dbReference>
<comment type="caution">
    <text evidence="2">The sequence shown here is derived from an EMBL/GenBank/DDBJ whole genome shotgun (WGS) entry which is preliminary data.</text>
</comment>
<dbReference type="Proteomes" id="UP000257127">
    <property type="component" value="Unassembled WGS sequence"/>
</dbReference>
<dbReference type="PROSITE" id="PS51257">
    <property type="entry name" value="PROKAR_LIPOPROTEIN"/>
    <property type="match status" value="1"/>
</dbReference>
<dbReference type="OrthoDB" id="384721at2"/>
<reference evidence="2 3" key="1">
    <citation type="submission" date="2018-08" db="EMBL/GenBank/DDBJ databases">
        <title>The draft genome squence of Brumimicrobium sp. N62.</title>
        <authorList>
            <person name="Du Z.-J."/>
            <person name="Luo H.-R."/>
        </authorList>
    </citation>
    <scope>NUCLEOTIDE SEQUENCE [LARGE SCALE GENOMIC DNA]</scope>
    <source>
        <strain evidence="2 3">N62</strain>
    </source>
</reference>
<dbReference type="EMBL" id="QURB01000003">
    <property type="protein sequence ID" value="RFC54587.1"/>
    <property type="molecule type" value="Genomic_DNA"/>
</dbReference>
<dbReference type="InterPro" id="IPR030395">
    <property type="entry name" value="GP_PDE_dom"/>
</dbReference>
<proteinExistence type="predicted"/>
<dbReference type="GO" id="GO:0006629">
    <property type="term" value="P:lipid metabolic process"/>
    <property type="evidence" value="ECO:0007669"/>
    <property type="project" value="InterPro"/>
</dbReference>
<dbReference type="PANTHER" id="PTHR46211:SF14">
    <property type="entry name" value="GLYCEROPHOSPHODIESTER PHOSPHODIESTERASE"/>
    <property type="match status" value="1"/>
</dbReference>
<sequence length="272" mass="31001">MRITLLFIGLTVVFLSCQKNDFNISNLNGNKITVLGHGGMGIGHSYPMNSQESILNCLNLGTDGTEIDVQMTKDGVLVAYHDETLDTKTNSTGKIHEKTWDEISDVQYTTPHFNGYRLVRLESLFQNIEHLKEYIFFLDLKNFNTASDTSYYATMLTEVNNLIVEFDLLDNIYVESKNEGSIAALQSINSKIQHFAYAEYEKALQLAEEHKIVGITLPFDELTEERITLLHEKGIMVATFNTHSKKRNIRAVQFNVDFIQTDKVKHLVKILE</sequence>
<dbReference type="AlphaFoldDB" id="A0A3E1EYH8"/>
<accession>A0A3E1EYH8</accession>
<dbReference type="CDD" id="cd08566">
    <property type="entry name" value="GDPD_AtGDE_like"/>
    <property type="match status" value="1"/>
</dbReference>
<dbReference type="InterPro" id="IPR017946">
    <property type="entry name" value="PLC-like_Pdiesterase_TIM-brl"/>
</dbReference>
<dbReference type="Gene3D" id="3.20.20.190">
    <property type="entry name" value="Phosphatidylinositol (PI) phosphodiesterase"/>
    <property type="match status" value="1"/>
</dbReference>
<evidence type="ECO:0000313" key="2">
    <source>
        <dbReference type="EMBL" id="RFC54587.1"/>
    </source>
</evidence>
<evidence type="ECO:0000313" key="3">
    <source>
        <dbReference type="Proteomes" id="UP000257127"/>
    </source>
</evidence>
<dbReference type="SUPFAM" id="SSF51695">
    <property type="entry name" value="PLC-like phosphodiesterases"/>
    <property type="match status" value="1"/>
</dbReference>
<name>A0A3E1EYH8_9FLAO</name>
<organism evidence="2 3">
    <name type="scientific">Brumimicrobium aurantiacum</name>
    <dbReference type="NCBI Taxonomy" id="1737063"/>
    <lineage>
        <taxon>Bacteria</taxon>
        <taxon>Pseudomonadati</taxon>
        <taxon>Bacteroidota</taxon>
        <taxon>Flavobacteriia</taxon>
        <taxon>Flavobacteriales</taxon>
        <taxon>Crocinitomicaceae</taxon>
        <taxon>Brumimicrobium</taxon>
    </lineage>
</organism>
<protein>
    <recommendedName>
        <fullName evidence="1">GP-PDE domain-containing protein</fullName>
    </recommendedName>
</protein>